<evidence type="ECO:0000313" key="10">
    <source>
        <dbReference type="Proteomes" id="UP001152795"/>
    </source>
</evidence>
<dbReference type="InterPro" id="IPR000477">
    <property type="entry name" value="RT_dom"/>
</dbReference>
<dbReference type="Gene3D" id="3.30.70.270">
    <property type="match status" value="2"/>
</dbReference>
<feature type="domain" description="Reverse transcriptase RNase H-like" evidence="8">
    <location>
        <begin position="351"/>
        <end position="458"/>
    </location>
</feature>
<dbReference type="OrthoDB" id="427924at2759"/>
<keyword evidence="3" id="KW-0540">Nuclease</keyword>
<evidence type="ECO:0000256" key="3">
    <source>
        <dbReference type="ARBA" id="ARBA00022722"/>
    </source>
</evidence>
<dbReference type="EMBL" id="CACRXK020017402">
    <property type="protein sequence ID" value="CAB4031163.1"/>
    <property type="molecule type" value="Genomic_DNA"/>
</dbReference>
<dbReference type="Pfam" id="PF17917">
    <property type="entry name" value="RT_RNaseH"/>
    <property type="match status" value="1"/>
</dbReference>
<dbReference type="GO" id="GO:0016787">
    <property type="term" value="F:hydrolase activity"/>
    <property type="evidence" value="ECO:0007669"/>
    <property type="project" value="UniProtKB-KW"/>
</dbReference>
<comment type="caution">
    <text evidence="9">The sequence shown here is derived from an EMBL/GenBank/DDBJ whole genome shotgun (WGS) entry which is preliminary data.</text>
</comment>
<evidence type="ECO:0000256" key="6">
    <source>
        <dbReference type="ARBA" id="ARBA00022918"/>
    </source>
</evidence>
<keyword evidence="2" id="KW-0548">Nucleotidyltransferase</keyword>
<dbReference type="FunFam" id="3.30.70.270:FF:000026">
    <property type="entry name" value="Transposon Ty3-G Gag-Pol polyprotein"/>
    <property type="match status" value="1"/>
</dbReference>
<dbReference type="InterPro" id="IPR050951">
    <property type="entry name" value="Retrovirus_Pol_polyprotein"/>
</dbReference>
<evidence type="ECO:0000313" key="9">
    <source>
        <dbReference type="EMBL" id="CAB4031163.1"/>
    </source>
</evidence>
<name>A0A7D9LEC9_PARCT</name>
<organism evidence="9 10">
    <name type="scientific">Paramuricea clavata</name>
    <name type="common">Red gorgonian</name>
    <name type="synonym">Violescent sea-whip</name>
    <dbReference type="NCBI Taxonomy" id="317549"/>
    <lineage>
        <taxon>Eukaryota</taxon>
        <taxon>Metazoa</taxon>
        <taxon>Cnidaria</taxon>
        <taxon>Anthozoa</taxon>
        <taxon>Octocorallia</taxon>
        <taxon>Malacalcyonacea</taxon>
        <taxon>Plexauridae</taxon>
        <taxon>Paramuricea</taxon>
    </lineage>
</organism>
<feature type="domain" description="Reverse transcriptase" evidence="7">
    <location>
        <begin position="141"/>
        <end position="262"/>
    </location>
</feature>
<dbReference type="Pfam" id="PF00078">
    <property type="entry name" value="RVT_1"/>
    <property type="match status" value="1"/>
</dbReference>
<sequence>MKSKIKLFAFATNTPLDIKGYFEASVESGTKITTAQFYVINTDAGCLISGNTAIDLGLLKLNKIAFVTSRPETHQPKKNAPTNSKSRPKRLRTLFSKYDNLFQGIGKVPDYKVHLHIDKTVQPTIQKARRIPFTMRTKLSEELRRLESLDIIESVTGPTSWSWMKLRVTTTFATHEGLKRYKRLNFGRNSAAEIFQNVIQTTFQDIDGCINISDDILVFAKTQHEHDMTLESVLQRANENNLRFNGDKCEFDKPSITFYGHVFSKQGISPCPKKIEAIKSLKPPANVSELRSYLGMITYCGRFIQDLATLTAPLRKLTKKDIKYEWKESQQRAFDTLQERLNEKTTLSYFDPSKDTKLIVDASPTGLAAILIQNTPSQNDETVVAYGSRALTEVEQRYSQTEREAFAIVFGCEHFRLFLYGIHFTIYTDHKPLVSIFQNPNSHCPARLERWRLRLQLYNFQIHYRPGHDNPSDYMSRHTQ</sequence>
<accession>A0A7D9LEC9</accession>
<proteinExistence type="predicted"/>
<evidence type="ECO:0000256" key="2">
    <source>
        <dbReference type="ARBA" id="ARBA00022695"/>
    </source>
</evidence>
<dbReference type="Proteomes" id="UP001152795">
    <property type="component" value="Unassembled WGS sequence"/>
</dbReference>
<evidence type="ECO:0000256" key="5">
    <source>
        <dbReference type="ARBA" id="ARBA00022801"/>
    </source>
</evidence>
<dbReference type="GO" id="GO:0004519">
    <property type="term" value="F:endonuclease activity"/>
    <property type="evidence" value="ECO:0007669"/>
    <property type="project" value="UniProtKB-KW"/>
</dbReference>
<keyword evidence="6" id="KW-0695">RNA-directed DNA polymerase</keyword>
<dbReference type="PANTHER" id="PTHR37984">
    <property type="entry name" value="PROTEIN CBG26694"/>
    <property type="match status" value="1"/>
</dbReference>
<keyword evidence="4" id="KW-0255">Endonuclease</keyword>
<evidence type="ECO:0000256" key="4">
    <source>
        <dbReference type="ARBA" id="ARBA00022759"/>
    </source>
</evidence>
<protein>
    <submittedName>
        <fullName evidence="9">Uncharacterized protein</fullName>
    </submittedName>
</protein>
<dbReference type="FunFam" id="3.10.20.370:FF:000001">
    <property type="entry name" value="Retrovirus-related Pol polyprotein from transposon 17.6-like protein"/>
    <property type="match status" value="1"/>
</dbReference>
<gene>
    <name evidence="9" type="ORF">PACLA_8A024573</name>
</gene>
<dbReference type="FunFam" id="3.30.70.270:FF:000003">
    <property type="entry name" value="Transposon Ty3-G Gag-Pol polyprotein"/>
    <property type="match status" value="1"/>
</dbReference>
<evidence type="ECO:0000259" key="7">
    <source>
        <dbReference type="Pfam" id="PF00078"/>
    </source>
</evidence>
<dbReference type="SUPFAM" id="SSF56672">
    <property type="entry name" value="DNA/RNA polymerases"/>
    <property type="match status" value="1"/>
</dbReference>
<evidence type="ECO:0000256" key="1">
    <source>
        <dbReference type="ARBA" id="ARBA00022679"/>
    </source>
</evidence>
<dbReference type="InterPro" id="IPR043502">
    <property type="entry name" value="DNA/RNA_pol_sf"/>
</dbReference>
<keyword evidence="1" id="KW-0808">Transferase</keyword>
<reference evidence="9" key="1">
    <citation type="submission" date="2020-04" db="EMBL/GenBank/DDBJ databases">
        <authorList>
            <person name="Alioto T."/>
            <person name="Alioto T."/>
            <person name="Gomez Garrido J."/>
        </authorList>
    </citation>
    <scope>NUCLEOTIDE SEQUENCE</scope>
    <source>
        <strain evidence="9">A484AB</strain>
    </source>
</reference>
<keyword evidence="10" id="KW-1185">Reference proteome</keyword>
<dbReference type="InterPro" id="IPR043128">
    <property type="entry name" value="Rev_trsase/Diguanyl_cyclase"/>
</dbReference>
<dbReference type="PANTHER" id="PTHR37984:SF11">
    <property type="entry name" value="INTEGRASE CATALYTIC DOMAIN-CONTAINING PROTEIN"/>
    <property type="match status" value="1"/>
</dbReference>
<evidence type="ECO:0000259" key="8">
    <source>
        <dbReference type="Pfam" id="PF17917"/>
    </source>
</evidence>
<dbReference type="InterPro" id="IPR041373">
    <property type="entry name" value="RT_RNaseH"/>
</dbReference>
<dbReference type="Gene3D" id="3.10.10.10">
    <property type="entry name" value="HIV Type 1 Reverse Transcriptase, subunit A, domain 1"/>
    <property type="match status" value="1"/>
</dbReference>
<dbReference type="AlphaFoldDB" id="A0A7D9LEC9"/>
<dbReference type="CDD" id="cd09274">
    <property type="entry name" value="RNase_HI_RT_Ty3"/>
    <property type="match status" value="1"/>
</dbReference>
<keyword evidence="5" id="KW-0378">Hydrolase</keyword>
<dbReference type="CDD" id="cd01647">
    <property type="entry name" value="RT_LTR"/>
    <property type="match status" value="1"/>
</dbReference>
<dbReference type="GO" id="GO:0003964">
    <property type="term" value="F:RNA-directed DNA polymerase activity"/>
    <property type="evidence" value="ECO:0007669"/>
    <property type="project" value="UniProtKB-KW"/>
</dbReference>